<name>A0A927HFD5_9RHOB</name>
<gene>
    <name evidence="2" type="ORF">H9Q16_10305</name>
</gene>
<comment type="caution">
    <text evidence="2">The sequence shown here is derived from an EMBL/GenBank/DDBJ whole genome shotgun (WGS) entry which is preliminary data.</text>
</comment>
<evidence type="ECO:0000313" key="3">
    <source>
        <dbReference type="Proteomes" id="UP000635142"/>
    </source>
</evidence>
<keyword evidence="1" id="KW-1133">Transmembrane helix</keyword>
<reference evidence="2" key="1">
    <citation type="submission" date="2020-08" db="EMBL/GenBank/DDBJ databases">
        <title>Sulfitobacter aestuariivivens sp. nov., isolated from a tidal flat.</title>
        <authorList>
            <person name="Park S."/>
            <person name="Yoon J.-H."/>
        </authorList>
    </citation>
    <scope>NUCLEOTIDE SEQUENCE</scope>
    <source>
        <strain evidence="2">TSTF-M16</strain>
    </source>
</reference>
<sequence>MFQDQDIHTKAETLRKQLQEKLGVRSRDLSQALKRAGRRLPRRVRGEGQALVRAEKLAANPKLARQLNSAEVDRAYATVAAHLKDIDVADARKGKLLSLAAAVAGNLLIVIAGFLVWLWWRGYV</sequence>
<keyword evidence="1" id="KW-0472">Membrane</keyword>
<organism evidence="2 3">
    <name type="scientific">Sulfitobacter aestuariivivens</name>
    <dbReference type="NCBI Taxonomy" id="2766981"/>
    <lineage>
        <taxon>Bacteria</taxon>
        <taxon>Pseudomonadati</taxon>
        <taxon>Pseudomonadota</taxon>
        <taxon>Alphaproteobacteria</taxon>
        <taxon>Rhodobacterales</taxon>
        <taxon>Roseobacteraceae</taxon>
        <taxon>Sulfitobacter</taxon>
    </lineage>
</organism>
<protein>
    <submittedName>
        <fullName evidence="2">Uncharacterized protein</fullName>
    </submittedName>
</protein>
<accession>A0A927HFD5</accession>
<keyword evidence="3" id="KW-1185">Reference proteome</keyword>
<dbReference type="RefSeq" id="WP_191075354.1">
    <property type="nucleotide sequence ID" value="NZ_JACTAG010000002.1"/>
</dbReference>
<keyword evidence="1" id="KW-0812">Transmembrane</keyword>
<evidence type="ECO:0000313" key="2">
    <source>
        <dbReference type="EMBL" id="MBD3664314.1"/>
    </source>
</evidence>
<dbReference type="Proteomes" id="UP000635142">
    <property type="component" value="Unassembled WGS sequence"/>
</dbReference>
<proteinExistence type="predicted"/>
<feature type="transmembrane region" description="Helical" evidence="1">
    <location>
        <begin position="96"/>
        <end position="120"/>
    </location>
</feature>
<dbReference type="AlphaFoldDB" id="A0A927HFD5"/>
<dbReference type="EMBL" id="JACTAG010000002">
    <property type="protein sequence ID" value="MBD3664314.1"/>
    <property type="molecule type" value="Genomic_DNA"/>
</dbReference>
<evidence type="ECO:0000256" key="1">
    <source>
        <dbReference type="SAM" id="Phobius"/>
    </source>
</evidence>